<dbReference type="RefSeq" id="WP_122079228.1">
    <property type="nucleotide sequence ID" value="NZ_RFFL01000054.1"/>
</dbReference>
<keyword evidence="2" id="KW-1185">Reference proteome</keyword>
<comment type="caution">
    <text evidence="1">The sequence shown here is derived from an EMBL/GenBank/DDBJ whole genome shotgun (WGS) entry which is preliminary data.</text>
</comment>
<dbReference type="EMBL" id="RFFL01000054">
    <property type="protein sequence ID" value="RMH96253.1"/>
    <property type="molecule type" value="Genomic_DNA"/>
</dbReference>
<sequence length="101" mass="11042">MKKEALKELAIHVREAIAIGQAAADTVEDGGTCNMDTLTIYLPGTRMPSMQELGISRYKLRDSFAISCSFGQADKNTKGVRAAADHLKSKGYDASVWYQID</sequence>
<proteinExistence type="predicted"/>
<organism evidence="1 2">
    <name type="scientific">Stutzerimonas nitrititolerans</name>
    <dbReference type="NCBI Taxonomy" id="2482751"/>
    <lineage>
        <taxon>Bacteria</taxon>
        <taxon>Pseudomonadati</taxon>
        <taxon>Pseudomonadota</taxon>
        <taxon>Gammaproteobacteria</taxon>
        <taxon>Pseudomonadales</taxon>
        <taxon>Pseudomonadaceae</taxon>
        <taxon>Stutzerimonas</taxon>
    </lineage>
</organism>
<evidence type="ECO:0000313" key="1">
    <source>
        <dbReference type="EMBL" id="RMH96253.1"/>
    </source>
</evidence>
<reference evidence="1 2" key="1">
    <citation type="submission" date="2018-10" db="EMBL/GenBank/DDBJ databases">
        <title>Pseudomonas sp. GL14 genome.</title>
        <authorList>
            <person name="Peng J."/>
            <person name="Liu Z.-P."/>
        </authorList>
    </citation>
    <scope>NUCLEOTIDE SEQUENCE [LARGE SCALE GENOMIC DNA]</scope>
    <source>
        <strain evidence="1 2">GL14</strain>
    </source>
</reference>
<protein>
    <submittedName>
        <fullName evidence="1">Uncharacterized protein</fullName>
    </submittedName>
</protein>
<accession>A0ABX9USP5</accession>
<dbReference type="Proteomes" id="UP000269134">
    <property type="component" value="Unassembled WGS sequence"/>
</dbReference>
<name>A0ABX9USP5_9GAMM</name>
<gene>
    <name evidence="1" type="ORF">EA795_20625</name>
</gene>
<evidence type="ECO:0000313" key="2">
    <source>
        <dbReference type="Proteomes" id="UP000269134"/>
    </source>
</evidence>
<dbReference type="GeneID" id="84611433"/>